<proteinExistence type="predicted"/>
<dbReference type="OrthoDB" id="10543591at2759"/>
<keyword evidence="3" id="KW-1185">Reference proteome</keyword>
<evidence type="ECO:0000313" key="2">
    <source>
        <dbReference type="EMBL" id="PNW82585.1"/>
    </source>
</evidence>
<dbReference type="AlphaFoldDB" id="A0A2K3DPW7"/>
<dbReference type="PaxDb" id="3055-EDP01733"/>
<dbReference type="InParanoid" id="A0A2K3DPW7"/>
<reference evidence="2 3" key="1">
    <citation type="journal article" date="2007" name="Science">
        <title>The Chlamydomonas genome reveals the evolution of key animal and plant functions.</title>
        <authorList>
            <person name="Merchant S.S."/>
            <person name="Prochnik S.E."/>
            <person name="Vallon O."/>
            <person name="Harris E.H."/>
            <person name="Karpowicz S.J."/>
            <person name="Witman G.B."/>
            <person name="Terry A."/>
            <person name="Salamov A."/>
            <person name="Fritz-Laylin L.K."/>
            <person name="Marechal-Drouard L."/>
            <person name="Marshall W.F."/>
            <person name="Qu L.H."/>
            <person name="Nelson D.R."/>
            <person name="Sanderfoot A.A."/>
            <person name="Spalding M.H."/>
            <person name="Kapitonov V.V."/>
            <person name="Ren Q."/>
            <person name="Ferris P."/>
            <person name="Lindquist E."/>
            <person name="Shapiro H."/>
            <person name="Lucas S.M."/>
            <person name="Grimwood J."/>
            <person name="Schmutz J."/>
            <person name="Cardol P."/>
            <person name="Cerutti H."/>
            <person name="Chanfreau G."/>
            <person name="Chen C.L."/>
            <person name="Cognat V."/>
            <person name="Croft M.T."/>
            <person name="Dent R."/>
            <person name="Dutcher S."/>
            <person name="Fernandez E."/>
            <person name="Fukuzawa H."/>
            <person name="Gonzalez-Ballester D."/>
            <person name="Gonzalez-Halphen D."/>
            <person name="Hallmann A."/>
            <person name="Hanikenne M."/>
            <person name="Hippler M."/>
            <person name="Inwood W."/>
            <person name="Jabbari K."/>
            <person name="Kalanon M."/>
            <person name="Kuras R."/>
            <person name="Lefebvre P.A."/>
            <person name="Lemaire S.D."/>
            <person name="Lobanov A.V."/>
            <person name="Lohr M."/>
            <person name="Manuell A."/>
            <person name="Meier I."/>
            <person name="Mets L."/>
            <person name="Mittag M."/>
            <person name="Mittelmeier T."/>
            <person name="Moroney J.V."/>
            <person name="Moseley J."/>
            <person name="Napoli C."/>
            <person name="Nedelcu A.M."/>
            <person name="Niyogi K."/>
            <person name="Novoselov S.V."/>
            <person name="Paulsen I.T."/>
            <person name="Pazour G."/>
            <person name="Purton S."/>
            <person name="Ral J.P."/>
            <person name="Riano-Pachon D.M."/>
            <person name="Riekhof W."/>
            <person name="Rymarquis L."/>
            <person name="Schroda M."/>
            <person name="Stern D."/>
            <person name="Umen J."/>
            <person name="Willows R."/>
            <person name="Wilson N."/>
            <person name="Zimmer S.L."/>
            <person name="Allmer J."/>
            <person name="Balk J."/>
            <person name="Bisova K."/>
            <person name="Chen C.J."/>
            <person name="Elias M."/>
            <person name="Gendler K."/>
            <person name="Hauser C."/>
            <person name="Lamb M.R."/>
            <person name="Ledford H."/>
            <person name="Long J.C."/>
            <person name="Minagawa J."/>
            <person name="Page M.D."/>
            <person name="Pan J."/>
            <person name="Pootakham W."/>
            <person name="Roje S."/>
            <person name="Rose A."/>
            <person name="Stahlberg E."/>
            <person name="Terauchi A.M."/>
            <person name="Yang P."/>
            <person name="Ball S."/>
            <person name="Bowler C."/>
            <person name="Dieckmann C.L."/>
            <person name="Gladyshev V.N."/>
            <person name="Green P."/>
            <person name="Jorgensen R."/>
            <person name="Mayfield S."/>
            <person name="Mueller-Roeber B."/>
            <person name="Rajamani S."/>
            <person name="Sayre R.T."/>
            <person name="Brokstein P."/>
            <person name="Dubchak I."/>
            <person name="Goodstein D."/>
            <person name="Hornick L."/>
            <person name="Huang Y.W."/>
            <person name="Jhaveri J."/>
            <person name="Luo Y."/>
            <person name="Martinez D."/>
            <person name="Ngau W.C."/>
            <person name="Otillar B."/>
            <person name="Poliakov A."/>
            <person name="Porter A."/>
            <person name="Szajkowski L."/>
            <person name="Werner G."/>
            <person name="Zhou K."/>
            <person name="Grigoriev I.V."/>
            <person name="Rokhsar D.S."/>
            <person name="Grossman A.R."/>
        </authorList>
    </citation>
    <scope>NUCLEOTIDE SEQUENCE [LARGE SCALE GENOMIC DNA]</scope>
    <source>
        <strain evidence="3">CC-503</strain>
    </source>
</reference>
<accession>A0A2K3DPW7</accession>
<dbReference type="GeneID" id="5720989"/>
<gene>
    <name evidence="2" type="ORF">CHLRE_06g284950v5</name>
</gene>
<dbReference type="KEGG" id="cre:CHLRE_06g284950v5"/>
<dbReference type="Proteomes" id="UP000006906">
    <property type="component" value="Chromosome 6"/>
</dbReference>
<protein>
    <submittedName>
        <fullName evidence="2">Uncharacterized protein</fullName>
    </submittedName>
</protein>
<organism evidence="2 3">
    <name type="scientific">Chlamydomonas reinhardtii</name>
    <name type="common">Chlamydomonas smithii</name>
    <dbReference type="NCBI Taxonomy" id="3055"/>
    <lineage>
        <taxon>Eukaryota</taxon>
        <taxon>Viridiplantae</taxon>
        <taxon>Chlorophyta</taxon>
        <taxon>core chlorophytes</taxon>
        <taxon>Chlorophyceae</taxon>
        <taxon>CS clade</taxon>
        <taxon>Chlamydomonadales</taxon>
        <taxon>Chlamydomonadaceae</taxon>
        <taxon>Chlamydomonas</taxon>
    </lineage>
</organism>
<sequence>MSDEFQGYVGAAYLGSPRRGLLGSRAAPSAPRSPHVRSPTAKVARTGRAVVAQLTVASRCSSIPVAAAAAPAAEEEEVQPAAAEVAARTWSAMQRVGPAELQGASPPPQPPARQADDLAGGAGLVMEALAGTLQGQRETMWFDSLVQGLGCVGVEGVQELGPELTLEQLGEKLGLGPFPGDLELVVLVSGTIMPFSRMWPVTPSAAAALNRAVAGLPGARSGVMAVELGAGPTGPPHGQYAYVLMMSAVEVAEVAENVEKVAAALGQPIDAAESRRQALESVRRLTARKVGFCLESEWCALGDLSSGFLDIGLATACSPSQALKIIELLLVYPWKCLVHLREDELGLGLGVCTLGLSAEAVEAALRFARCKELDVECIRGSGCDGHAHCRPRLYANNVGSYASCIRRAMDLGMRFEPAVAVFGEAVASIEAAQEVGSAGCDGGIGIG</sequence>
<evidence type="ECO:0000256" key="1">
    <source>
        <dbReference type="SAM" id="MobiDB-lite"/>
    </source>
</evidence>
<evidence type="ECO:0000313" key="3">
    <source>
        <dbReference type="Proteomes" id="UP000006906"/>
    </source>
</evidence>
<dbReference type="Gramene" id="PNW82585">
    <property type="protein sequence ID" value="PNW82585"/>
    <property type="gene ID" value="CHLRE_06g284950v5"/>
</dbReference>
<dbReference type="RefSeq" id="XP_042924029.1">
    <property type="nucleotide sequence ID" value="XM_043063323.1"/>
</dbReference>
<feature type="region of interest" description="Disordered" evidence="1">
    <location>
        <begin position="15"/>
        <end position="44"/>
    </location>
</feature>
<dbReference type="EMBL" id="CM008967">
    <property type="protein sequence ID" value="PNW82585.1"/>
    <property type="molecule type" value="Genomic_DNA"/>
</dbReference>
<name>A0A2K3DPW7_CHLRE</name>
<dbReference type="ExpressionAtlas" id="A0A2K3DPW7">
    <property type="expression patterns" value="baseline"/>
</dbReference>